<accession>A0A151R9P4</accession>
<proteinExistence type="predicted"/>
<dbReference type="Proteomes" id="UP000075243">
    <property type="component" value="Unassembled WGS sequence"/>
</dbReference>
<reference evidence="1" key="1">
    <citation type="journal article" date="2012" name="Nat. Biotechnol.">
        <title>Draft genome sequence of pigeonpea (Cajanus cajan), an orphan legume crop of resource-poor farmers.</title>
        <authorList>
            <person name="Varshney R.K."/>
            <person name="Chen W."/>
            <person name="Li Y."/>
            <person name="Bharti A.K."/>
            <person name="Saxena R.K."/>
            <person name="Schlueter J.A."/>
            <person name="Donoghue M.T."/>
            <person name="Azam S."/>
            <person name="Fan G."/>
            <person name="Whaley A.M."/>
            <person name="Farmer A.D."/>
            <person name="Sheridan J."/>
            <person name="Iwata A."/>
            <person name="Tuteja R."/>
            <person name="Penmetsa R.V."/>
            <person name="Wu W."/>
            <person name="Upadhyaya H.D."/>
            <person name="Yang S.P."/>
            <person name="Shah T."/>
            <person name="Saxena K.B."/>
            <person name="Michael T."/>
            <person name="McCombie W.R."/>
            <person name="Yang B."/>
            <person name="Zhang G."/>
            <person name="Yang H."/>
            <person name="Wang J."/>
            <person name="Spillane C."/>
            <person name="Cook D.R."/>
            <person name="May G.D."/>
            <person name="Xu X."/>
            <person name="Jackson S.A."/>
        </authorList>
    </citation>
    <scope>NUCLEOTIDE SEQUENCE [LARGE SCALE GENOMIC DNA]</scope>
</reference>
<sequence length="67" mass="7911">MQNVIHQKEKVSRVYKRKVTTKKFLIGDLVLKVIIPMDQKSRNLGKWSYKGPFVIEQIYSNNAYVIK</sequence>
<dbReference type="Gramene" id="C.cajan_35320.t">
    <property type="protein sequence ID" value="C.cajan_35320.t.cds1"/>
    <property type="gene ID" value="C.cajan_35320"/>
</dbReference>
<gene>
    <name evidence="1" type="ORF">KK1_039409</name>
</gene>
<organism evidence="1 2">
    <name type="scientific">Cajanus cajan</name>
    <name type="common">Pigeon pea</name>
    <name type="synonym">Cajanus indicus</name>
    <dbReference type="NCBI Taxonomy" id="3821"/>
    <lineage>
        <taxon>Eukaryota</taxon>
        <taxon>Viridiplantae</taxon>
        <taxon>Streptophyta</taxon>
        <taxon>Embryophyta</taxon>
        <taxon>Tracheophyta</taxon>
        <taxon>Spermatophyta</taxon>
        <taxon>Magnoliopsida</taxon>
        <taxon>eudicotyledons</taxon>
        <taxon>Gunneridae</taxon>
        <taxon>Pentapetalae</taxon>
        <taxon>rosids</taxon>
        <taxon>fabids</taxon>
        <taxon>Fabales</taxon>
        <taxon>Fabaceae</taxon>
        <taxon>Papilionoideae</taxon>
        <taxon>50 kb inversion clade</taxon>
        <taxon>NPAAA clade</taxon>
        <taxon>indigoferoid/millettioid clade</taxon>
        <taxon>Phaseoleae</taxon>
        <taxon>Cajanus</taxon>
    </lineage>
</organism>
<evidence type="ECO:0000313" key="1">
    <source>
        <dbReference type="EMBL" id="KYP39271.1"/>
    </source>
</evidence>
<keyword evidence="2" id="KW-1185">Reference proteome</keyword>
<protein>
    <submittedName>
        <fullName evidence="1">Uncharacterized protein</fullName>
    </submittedName>
</protein>
<dbReference type="AlphaFoldDB" id="A0A151R9P4"/>
<evidence type="ECO:0000313" key="2">
    <source>
        <dbReference type="Proteomes" id="UP000075243"/>
    </source>
</evidence>
<name>A0A151R9P4_CAJCA</name>
<dbReference type="EMBL" id="KQ483921">
    <property type="protein sequence ID" value="KYP39271.1"/>
    <property type="molecule type" value="Genomic_DNA"/>
</dbReference>